<dbReference type="InterPro" id="IPR015760">
    <property type="entry name" value="TIF_IF2"/>
</dbReference>
<evidence type="ECO:0000256" key="6">
    <source>
        <dbReference type="ARBA" id="ARBA00023134"/>
    </source>
</evidence>
<keyword evidence="5 7" id="KW-0648">Protein biosynthesis</keyword>
<dbReference type="InterPro" id="IPR036925">
    <property type="entry name" value="TIF_IF2_dom3_sf"/>
</dbReference>
<dbReference type="Gene3D" id="3.40.50.300">
    <property type="entry name" value="P-loop containing nucleotide triphosphate hydrolases"/>
    <property type="match status" value="1"/>
</dbReference>
<dbReference type="NCBIfam" id="TIGR00487">
    <property type="entry name" value="IF-2"/>
    <property type="match status" value="1"/>
</dbReference>
<evidence type="ECO:0000256" key="3">
    <source>
        <dbReference type="ARBA" id="ARBA00022540"/>
    </source>
</evidence>
<dbReference type="PANTHER" id="PTHR43381:SF5">
    <property type="entry name" value="TR-TYPE G DOMAIN-CONTAINING PROTEIN"/>
    <property type="match status" value="1"/>
</dbReference>
<dbReference type="Gene3D" id="3.40.50.10050">
    <property type="entry name" value="Translation initiation factor IF- 2, domain 3"/>
    <property type="match status" value="1"/>
</dbReference>
<feature type="binding site" evidence="7">
    <location>
        <begin position="194"/>
        <end position="201"/>
    </location>
    <ligand>
        <name>GTP</name>
        <dbReference type="ChEBI" id="CHEBI:37565"/>
    </ligand>
</feature>
<dbReference type="NCBIfam" id="TIGR00231">
    <property type="entry name" value="small_GTP"/>
    <property type="match status" value="1"/>
</dbReference>
<dbReference type="Proteomes" id="UP001214250">
    <property type="component" value="Chromosome 2"/>
</dbReference>
<keyword evidence="12" id="KW-1185">Reference proteome</keyword>
<dbReference type="InterPro" id="IPR009000">
    <property type="entry name" value="Transl_B-barrel_sf"/>
</dbReference>
<dbReference type="Gene3D" id="2.40.30.10">
    <property type="entry name" value="Translation factors"/>
    <property type="match status" value="2"/>
</dbReference>
<dbReference type="InterPro" id="IPR027417">
    <property type="entry name" value="P-loop_NTPase"/>
</dbReference>
<evidence type="ECO:0000256" key="7">
    <source>
        <dbReference type="HAMAP-Rule" id="MF_00100"/>
    </source>
</evidence>
<evidence type="ECO:0000256" key="8">
    <source>
        <dbReference type="RuleBase" id="RU000644"/>
    </source>
</evidence>
<evidence type="ECO:0000256" key="4">
    <source>
        <dbReference type="ARBA" id="ARBA00022741"/>
    </source>
</evidence>
<keyword evidence="7" id="KW-0963">Cytoplasm</keyword>
<comment type="subcellular location">
    <subcellularLocation>
        <location evidence="7">Cytoplasm</location>
    </subcellularLocation>
</comment>
<feature type="binding site" evidence="7">
    <location>
        <begin position="294"/>
        <end position="297"/>
    </location>
    <ligand>
        <name>GTP</name>
        <dbReference type="ChEBI" id="CHEBI:37565"/>
    </ligand>
</feature>
<dbReference type="InterPro" id="IPR000178">
    <property type="entry name" value="TF_IF2_bacterial-like"/>
</dbReference>
<feature type="region of interest" description="Disordered" evidence="9">
    <location>
        <begin position="1"/>
        <end position="29"/>
    </location>
</feature>
<dbReference type="PROSITE" id="PS51722">
    <property type="entry name" value="G_TR_2"/>
    <property type="match status" value="1"/>
</dbReference>
<reference evidence="11 12" key="1">
    <citation type="submission" date="2023-02" db="EMBL/GenBank/DDBJ databases">
        <title>Genome sequence of Lentisphaera profundi SAORIC-696.</title>
        <authorList>
            <person name="Kim e."/>
            <person name="Cho J.-C."/>
            <person name="Choi A."/>
            <person name="Kang I."/>
        </authorList>
    </citation>
    <scope>NUCLEOTIDE SEQUENCE [LARGE SCALE GENOMIC DNA]</scope>
    <source>
        <strain evidence="11 12">SAORIC-696</strain>
    </source>
</reference>
<evidence type="ECO:0000256" key="5">
    <source>
        <dbReference type="ARBA" id="ARBA00022917"/>
    </source>
</evidence>
<keyword evidence="3 7" id="KW-0396">Initiation factor</keyword>
<dbReference type="Pfam" id="PF00009">
    <property type="entry name" value="GTP_EFTU"/>
    <property type="match status" value="1"/>
</dbReference>
<proteinExistence type="inferred from homology"/>
<feature type="binding site" evidence="7">
    <location>
        <begin position="240"/>
        <end position="244"/>
    </location>
    <ligand>
        <name>GTP</name>
        <dbReference type="ChEBI" id="CHEBI:37565"/>
    </ligand>
</feature>
<dbReference type="CDD" id="cd01887">
    <property type="entry name" value="IF2_eIF5B"/>
    <property type="match status" value="1"/>
</dbReference>
<dbReference type="Pfam" id="PF22042">
    <property type="entry name" value="EF-G_D2"/>
    <property type="match status" value="1"/>
</dbReference>
<comment type="similarity">
    <text evidence="1 7 8">Belongs to the TRAFAC class translation factor GTPase superfamily. Classic translation factor GTPase family. IF-2 subfamily.</text>
</comment>
<gene>
    <name evidence="7 11" type="primary">infB</name>
    <name evidence="11" type="ORF">PQO03_12720</name>
</gene>
<accession>A0ABY7VWX0</accession>
<dbReference type="CDD" id="cd03702">
    <property type="entry name" value="IF2_mtIF2_II"/>
    <property type="match status" value="1"/>
</dbReference>
<keyword evidence="4 7" id="KW-0547">Nucleotide-binding</keyword>
<feature type="compositionally biased region" description="Low complexity" evidence="9">
    <location>
        <begin position="1"/>
        <end position="10"/>
    </location>
</feature>
<sequence length="684" mass="74912">MANQRQRPQGGRPGGGRGKGSPRKKGGRITLKQTEVILDKKCVLAIARRLHLAPEGVLAFLGEQGFDDLTLESILEDDYIEIVEEHKDEMEPRDPKEIHMKPPFIVKDVAEAIGEKPNVVVSELMKMRVFASITQSIAADKCEALLKSRGLKLVAEKREKQQEAKPVVKLLDPEQPEDKEEDRLARPPIVAIMGHVDHGKTSLLDALRNTNVVASEAGAITQHTGASMVERKGMKVTFLDTPGHSAFSAMRKRGADVTDICILLVAADDGVNAQTKEALKIIMESGRPMIIAINKMDLPTANPERVFTELQNLGILTEEWGGDYGVVKISAKTGDGLDELIERIHLESEVNELQGNPSLPGSFVVVESELEQGMGATANVVIKNGTLKPGDMVLCGEFYGKVKALVDGKGKRLKKVGPSDAVKLLGLNGPPEVGAKGFTCKTEREAKTFADERIHAMRQEKLVKPRITSLEDLLSQVNEEEKKIYKVLIKSDTRGTGEAIESELRTIESEKINLEVITNAVGSISNTDVQQASAAGAEIIGFHSRVNPGINKVAKQAKVEIKLYSLIYELIDEAREAMTGLLDKTHKEQAVGKAEILQVFVAHQGKICGSVVRDGKVKLNAHCRVHRGEDIIYTGTIKSLRRFRDNVKEVANGVECGVLLDNFNDFEVGDQIEVFDYIEVADTL</sequence>
<protein>
    <recommendedName>
        <fullName evidence="2 7">Translation initiation factor IF-2</fullName>
    </recommendedName>
</protein>
<feature type="region of interest" description="G-domain" evidence="7">
    <location>
        <begin position="188"/>
        <end position="336"/>
    </location>
</feature>
<evidence type="ECO:0000256" key="2">
    <source>
        <dbReference type="ARBA" id="ARBA00020675"/>
    </source>
</evidence>
<name>A0ABY7VWX0_9BACT</name>
<keyword evidence="6 7" id="KW-0342">GTP-binding</keyword>
<organism evidence="11 12">
    <name type="scientific">Lentisphaera profundi</name>
    <dbReference type="NCBI Taxonomy" id="1658616"/>
    <lineage>
        <taxon>Bacteria</taxon>
        <taxon>Pseudomonadati</taxon>
        <taxon>Lentisphaerota</taxon>
        <taxon>Lentisphaeria</taxon>
        <taxon>Lentisphaerales</taxon>
        <taxon>Lentisphaeraceae</taxon>
        <taxon>Lentisphaera</taxon>
    </lineage>
</organism>
<dbReference type="HAMAP" id="MF_00100_B">
    <property type="entry name" value="IF_2_B"/>
    <property type="match status" value="1"/>
</dbReference>
<dbReference type="InterPro" id="IPR044145">
    <property type="entry name" value="IF2_II"/>
</dbReference>
<dbReference type="PANTHER" id="PTHR43381">
    <property type="entry name" value="TRANSLATION INITIATION FACTOR IF-2-RELATED"/>
    <property type="match status" value="1"/>
</dbReference>
<evidence type="ECO:0000256" key="1">
    <source>
        <dbReference type="ARBA" id="ARBA00007733"/>
    </source>
</evidence>
<dbReference type="InterPro" id="IPR000795">
    <property type="entry name" value="T_Tr_GTP-bd_dom"/>
</dbReference>
<dbReference type="SUPFAM" id="SSF52540">
    <property type="entry name" value="P-loop containing nucleoside triphosphate hydrolases"/>
    <property type="match status" value="1"/>
</dbReference>
<dbReference type="SUPFAM" id="SSF50447">
    <property type="entry name" value="Translation proteins"/>
    <property type="match status" value="2"/>
</dbReference>
<evidence type="ECO:0000313" key="12">
    <source>
        <dbReference type="Proteomes" id="UP001214250"/>
    </source>
</evidence>
<evidence type="ECO:0000256" key="9">
    <source>
        <dbReference type="SAM" id="MobiDB-lite"/>
    </source>
</evidence>
<dbReference type="InterPro" id="IPR023115">
    <property type="entry name" value="TIF_IF2_dom3"/>
</dbReference>
<dbReference type="Pfam" id="PF11987">
    <property type="entry name" value="IF-2"/>
    <property type="match status" value="1"/>
</dbReference>
<dbReference type="RefSeq" id="WP_274153569.1">
    <property type="nucleotide sequence ID" value="NZ_CP117812.1"/>
</dbReference>
<dbReference type="InterPro" id="IPR053905">
    <property type="entry name" value="EF-G-like_DII"/>
</dbReference>
<dbReference type="EMBL" id="CP117812">
    <property type="protein sequence ID" value="WDE98700.1"/>
    <property type="molecule type" value="Genomic_DNA"/>
</dbReference>
<comment type="function">
    <text evidence="7 8">One of the essential components for the initiation of protein synthesis. Protects formylmethionyl-tRNA from spontaneous hydrolysis and promotes its binding to the 30S ribosomal subunits. Also involved in the hydrolysis of GTP during the formation of the 70S ribosomal complex.</text>
</comment>
<feature type="domain" description="Tr-type G" evidence="10">
    <location>
        <begin position="185"/>
        <end position="352"/>
    </location>
</feature>
<dbReference type="CDD" id="cd03692">
    <property type="entry name" value="mtIF2_IVc"/>
    <property type="match status" value="1"/>
</dbReference>
<dbReference type="InterPro" id="IPR005225">
    <property type="entry name" value="Small_GTP-bd"/>
</dbReference>
<evidence type="ECO:0000313" key="11">
    <source>
        <dbReference type="EMBL" id="WDE98700.1"/>
    </source>
</evidence>
<evidence type="ECO:0000259" key="10">
    <source>
        <dbReference type="PROSITE" id="PS51722"/>
    </source>
</evidence>
<dbReference type="SUPFAM" id="SSF52156">
    <property type="entry name" value="Initiation factor IF2/eIF5b, domain 3"/>
    <property type="match status" value="1"/>
</dbReference>
<dbReference type="GO" id="GO:0003743">
    <property type="term" value="F:translation initiation factor activity"/>
    <property type="evidence" value="ECO:0007669"/>
    <property type="project" value="UniProtKB-KW"/>
</dbReference>